<evidence type="ECO:0000256" key="12">
    <source>
        <dbReference type="ARBA" id="ARBA00023134"/>
    </source>
</evidence>
<reference evidence="19" key="1">
    <citation type="submission" date="2025-08" db="UniProtKB">
        <authorList>
            <consortium name="RefSeq"/>
        </authorList>
    </citation>
    <scope>IDENTIFICATION</scope>
</reference>
<evidence type="ECO:0000256" key="3">
    <source>
        <dbReference type="ARBA" id="ARBA00004514"/>
    </source>
</evidence>
<keyword evidence="9" id="KW-0256">Endoplasmic reticulum</keyword>
<dbReference type="PANTHER" id="PTHR10903">
    <property type="entry name" value="GTPASE, IMAP FAMILY MEMBER-RELATED"/>
    <property type="match status" value="1"/>
</dbReference>
<organism evidence="18 19">
    <name type="scientific">Parambassis ranga</name>
    <name type="common">Indian glassy fish</name>
    <dbReference type="NCBI Taxonomy" id="210632"/>
    <lineage>
        <taxon>Eukaryota</taxon>
        <taxon>Metazoa</taxon>
        <taxon>Chordata</taxon>
        <taxon>Craniata</taxon>
        <taxon>Vertebrata</taxon>
        <taxon>Euteleostomi</taxon>
        <taxon>Actinopterygii</taxon>
        <taxon>Neopterygii</taxon>
        <taxon>Teleostei</taxon>
        <taxon>Neoteleostei</taxon>
        <taxon>Acanthomorphata</taxon>
        <taxon>Ovalentaria</taxon>
        <taxon>Ambassidae</taxon>
        <taxon>Parambassis</taxon>
    </lineage>
</organism>
<protein>
    <recommendedName>
        <fullName evidence="14">GTPase IMAP family member 8</fullName>
    </recommendedName>
    <alternativeName>
        <fullName evidence="15">Immune-associated nucleotide-binding protein 9</fullName>
    </alternativeName>
</protein>
<dbReference type="GO" id="GO:0005739">
    <property type="term" value="C:mitochondrion"/>
    <property type="evidence" value="ECO:0007669"/>
    <property type="project" value="UniProtKB-SubCell"/>
</dbReference>
<accession>A0A6P7KF78</accession>
<dbReference type="PANTHER" id="PTHR10903:SF188">
    <property type="entry name" value="GTPASE IMAP FAMILY MEMBER 2-LIKE-RELATED"/>
    <property type="match status" value="1"/>
</dbReference>
<evidence type="ECO:0000256" key="5">
    <source>
        <dbReference type="ARBA" id="ARBA00008535"/>
    </source>
</evidence>
<evidence type="ECO:0000256" key="7">
    <source>
        <dbReference type="ARBA" id="ARBA00022737"/>
    </source>
</evidence>
<gene>
    <name evidence="19" type="primary">LOC114452866</name>
</gene>
<dbReference type="AlphaFoldDB" id="A0A6P7KF78"/>
<evidence type="ECO:0000256" key="2">
    <source>
        <dbReference type="ARBA" id="ARBA00004240"/>
    </source>
</evidence>
<keyword evidence="7" id="KW-0677">Repeat</keyword>
<evidence type="ECO:0000313" key="19">
    <source>
        <dbReference type="RefSeq" id="XP_028288185.1"/>
    </source>
</evidence>
<comment type="subcellular location">
    <subcellularLocation>
        <location evidence="3">Cytoplasm</location>
        <location evidence="3">Cytosol</location>
    </subcellularLocation>
    <subcellularLocation>
        <location evidence="2">Endoplasmic reticulum</location>
    </subcellularLocation>
    <subcellularLocation>
        <location evidence="4">Golgi apparatus</location>
    </subcellularLocation>
    <subcellularLocation>
        <location evidence="1">Mitochondrion</location>
    </subcellularLocation>
</comment>
<dbReference type="RefSeq" id="XP_028288185.1">
    <property type="nucleotide sequence ID" value="XM_028432384.1"/>
</dbReference>
<evidence type="ECO:0000256" key="8">
    <source>
        <dbReference type="ARBA" id="ARBA00022741"/>
    </source>
</evidence>
<dbReference type="InterPro" id="IPR006703">
    <property type="entry name" value="G_AIG1"/>
</dbReference>
<dbReference type="Proteomes" id="UP000515145">
    <property type="component" value="Chromosome 20"/>
</dbReference>
<keyword evidence="18" id="KW-1185">Reference proteome</keyword>
<evidence type="ECO:0000256" key="15">
    <source>
        <dbReference type="ARBA" id="ARBA00077278"/>
    </source>
</evidence>
<feature type="compositionally biased region" description="Polar residues" evidence="16">
    <location>
        <begin position="138"/>
        <end position="152"/>
    </location>
</feature>
<dbReference type="GO" id="GO:0005783">
    <property type="term" value="C:endoplasmic reticulum"/>
    <property type="evidence" value="ECO:0007669"/>
    <property type="project" value="UniProtKB-SubCell"/>
</dbReference>
<dbReference type="InterPro" id="IPR045058">
    <property type="entry name" value="GIMA/IAN/Toc"/>
</dbReference>
<dbReference type="OrthoDB" id="8954335at2759"/>
<dbReference type="InParanoid" id="A0A6P7KF78"/>
<evidence type="ECO:0000256" key="6">
    <source>
        <dbReference type="ARBA" id="ARBA00022490"/>
    </source>
</evidence>
<dbReference type="GO" id="GO:0005829">
    <property type="term" value="C:cytosol"/>
    <property type="evidence" value="ECO:0007669"/>
    <property type="project" value="UniProtKB-SubCell"/>
</dbReference>
<keyword evidence="6" id="KW-0963">Cytoplasm</keyword>
<proteinExistence type="inferred from homology"/>
<evidence type="ECO:0000256" key="13">
    <source>
        <dbReference type="ARBA" id="ARBA00056809"/>
    </source>
</evidence>
<dbReference type="Pfam" id="PF04548">
    <property type="entry name" value="AIG1"/>
    <property type="match status" value="1"/>
</dbReference>
<dbReference type="GO" id="GO:0005794">
    <property type="term" value="C:Golgi apparatus"/>
    <property type="evidence" value="ECO:0007669"/>
    <property type="project" value="UniProtKB-SubCell"/>
</dbReference>
<comment type="similarity">
    <text evidence="5">Belongs to the TRAFAC class TrmE-Era-EngA-EngB-Septin-like GTPase superfamily. AIG1/Toc34/Toc159-like paraseptin GTPase family. IAN subfamily.</text>
</comment>
<evidence type="ECO:0000256" key="14">
    <source>
        <dbReference type="ARBA" id="ARBA00073539"/>
    </source>
</evidence>
<evidence type="ECO:0000256" key="9">
    <source>
        <dbReference type="ARBA" id="ARBA00022824"/>
    </source>
</evidence>
<evidence type="ECO:0000256" key="10">
    <source>
        <dbReference type="ARBA" id="ARBA00023034"/>
    </source>
</evidence>
<sequence>MSHKEKISVVLLGEVASLKKALITFITGKDLSNLHRENHLKKSTIYENDTYQFIYTPDMQKAQDDIQQLFCRTPQPDMCLLVVEEGFSSNDVWRQIEALSRKTGKPTEEIIVVLPSNQTTESYPFRCCTLVQLPTELQNLSDKHQGPNTARSESPRATEGKAAGKHAGPTLNLVLLGMAGTGKSASGNTILRSRHFASRPSSSSVTTECQAQTAEVGGRPVRVIDTPDIFDDDMKTSDRNKHVSKCRQLCGSDPCVYILVLHVSRFTDGERDILKKLERAFGKEVMRRTVLLFTRGNDLEQSQMSFQEFLSECQPDQKKIIEKCSNRCVLFENTNPDSQQVEELMSTVDGIR</sequence>
<keyword evidence="8" id="KW-0547">Nucleotide-binding</keyword>
<feature type="domain" description="AIG1-type G" evidence="17">
    <location>
        <begin position="168"/>
        <end position="352"/>
    </location>
</feature>
<dbReference type="GO" id="GO:0005525">
    <property type="term" value="F:GTP binding"/>
    <property type="evidence" value="ECO:0007669"/>
    <property type="project" value="UniProtKB-KW"/>
</dbReference>
<comment type="function">
    <text evidence="13">Exerts an anti-apoptotic effect in the immune system and is involved in responses to infections.</text>
</comment>
<feature type="region of interest" description="Disordered" evidence="16">
    <location>
        <begin position="138"/>
        <end position="165"/>
    </location>
</feature>
<feature type="region of interest" description="Disordered" evidence="16">
    <location>
        <begin position="196"/>
        <end position="217"/>
    </location>
</feature>
<evidence type="ECO:0000256" key="1">
    <source>
        <dbReference type="ARBA" id="ARBA00004173"/>
    </source>
</evidence>
<evidence type="ECO:0000256" key="16">
    <source>
        <dbReference type="SAM" id="MobiDB-lite"/>
    </source>
</evidence>
<dbReference type="InterPro" id="IPR027417">
    <property type="entry name" value="P-loop_NTPase"/>
</dbReference>
<dbReference type="PROSITE" id="PS51720">
    <property type="entry name" value="G_AIG1"/>
    <property type="match status" value="1"/>
</dbReference>
<dbReference type="SUPFAM" id="SSF52540">
    <property type="entry name" value="P-loop containing nucleoside triphosphate hydrolases"/>
    <property type="match status" value="1"/>
</dbReference>
<name>A0A6P7KF78_9TELE</name>
<keyword evidence="12" id="KW-0342">GTP-binding</keyword>
<keyword evidence="11" id="KW-0496">Mitochondrion</keyword>
<evidence type="ECO:0000259" key="17">
    <source>
        <dbReference type="PROSITE" id="PS51720"/>
    </source>
</evidence>
<dbReference type="GeneID" id="114452866"/>
<evidence type="ECO:0000313" key="18">
    <source>
        <dbReference type="Proteomes" id="UP000515145"/>
    </source>
</evidence>
<keyword evidence="10" id="KW-0333">Golgi apparatus</keyword>
<dbReference type="Gene3D" id="3.40.50.300">
    <property type="entry name" value="P-loop containing nucleotide triphosphate hydrolases"/>
    <property type="match status" value="1"/>
</dbReference>
<evidence type="ECO:0000256" key="4">
    <source>
        <dbReference type="ARBA" id="ARBA00004555"/>
    </source>
</evidence>
<evidence type="ECO:0000256" key="11">
    <source>
        <dbReference type="ARBA" id="ARBA00023128"/>
    </source>
</evidence>
<dbReference type="FunFam" id="3.40.50.300:FF:000536">
    <property type="entry name" value="GTPase IMAP family member 8"/>
    <property type="match status" value="1"/>
</dbReference>